<dbReference type="Proteomes" id="UP001432027">
    <property type="component" value="Unassembled WGS sequence"/>
</dbReference>
<name>A0AAV5SAS9_9BILA</name>
<feature type="compositionally biased region" description="Basic residues" evidence="1">
    <location>
        <begin position="69"/>
        <end position="80"/>
    </location>
</feature>
<keyword evidence="3" id="KW-1185">Reference proteome</keyword>
<feature type="non-terminal residue" evidence="2">
    <location>
        <position position="106"/>
    </location>
</feature>
<dbReference type="EMBL" id="BTSX01000001">
    <property type="protein sequence ID" value="GMS78299.1"/>
    <property type="molecule type" value="Genomic_DNA"/>
</dbReference>
<sequence>LQKADPEVLKAIKDGRESFVHVVRRGTRINNQSSAFPPGRIYKQGTDPRTVPIVHTKMKDKMRSMSQRTGKKKTKQRKYLAARTSKSSTSDTGNVDKSNASRKKSR</sequence>
<feature type="compositionally biased region" description="Polar residues" evidence="1">
    <location>
        <begin position="84"/>
        <end position="98"/>
    </location>
</feature>
<reference evidence="2" key="1">
    <citation type="submission" date="2023-10" db="EMBL/GenBank/DDBJ databases">
        <title>Genome assembly of Pristionchus species.</title>
        <authorList>
            <person name="Yoshida K."/>
            <person name="Sommer R.J."/>
        </authorList>
    </citation>
    <scope>NUCLEOTIDE SEQUENCE</scope>
    <source>
        <strain evidence="2">RS0144</strain>
    </source>
</reference>
<evidence type="ECO:0000313" key="3">
    <source>
        <dbReference type="Proteomes" id="UP001432027"/>
    </source>
</evidence>
<evidence type="ECO:0000313" key="2">
    <source>
        <dbReference type="EMBL" id="GMS78299.1"/>
    </source>
</evidence>
<feature type="non-terminal residue" evidence="2">
    <location>
        <position position="1"/>
    </location>
</feature>
<accession>A0AAV5SAS9</accession>
<feature type="region of interest" description="Disordered" evidence="1">
    <location>
        <begin position="30"/>
        <end position="106"/>
    </location>
</feature>
<dbReference type="AlphaFoldDB" id="A0AAV5SAS9"/>
<organism evidence="2 3">
    <name type="scientific">Pristionchus entomophagus</name>
    <dbReference type="NCBI Taxonomy" id="358040"/>
    <lineage>
        <taxon>Eukaryota</taxon>
        <taxon>Metazoa</taxon>
        <taxon>Ecdysozoa</taxon>
        <taxon>Nematoda</taxon>
        <taxon>Chromadorea</taxon>
        <taxon>Rhabditida</taxon>
        <taxon>Rhabditina</taxon>
        <taxon>Diplogasteromorpha</taxon>
        <taxon>Diplogasteroidea</taxon>
        <taxon>Neodiplogasteridae</taxon>
        <taxon>Pristionchus</taxon>
    </lineage>
</organism>
<comment type="caution">
    <text evidence="2">The sequence shown here is derived from an EMBL/GenBank/DDBJ whole genome shotgun (WGS) entry which is preliminary data.</text>
</comment>
<evidence type="ECO:0000256" key="1">
    <source>
        <dbReference type="SAM" id="MobiDB-lite"/>
    </source>
</evidence>
<proteinExistence type="predicted"/>
<protein>
    <submittedName>
        <fullName evidence="2">Uncharacterized protein</fullName>
    </submittedName>
</protein>
<gene>
    <name evidence="2" type="ORF">PENTCL1PPCAC_474</name>
</gene>